<keyword evidence="6 13" id="KW-0067">ATP-binding</keyword>
<dbReference type="CDD" id="cd03257">
    <property type="entry name" value="ABC_NikE_OppD_transporters"/>
    <property type="match status" value="1"/>
</dbReference>
<keyword evidence="5" id="KW-0547">Nucleotide-binding</keyword>
<protein>
    <submittedName>
        <fullName evidence="13">Dipeptide/oligopeptide/nickel ABC transporter permease/ATP-binding protein</fullName>
    </submittedName>
</protein>
<dbReference type="SUPFAM" id="SSF52540">
    <property type="entry name" value="P-loop containing nucleoside triphosphate hydrolases"/>
    <property type="match status" value="1"/>
</dbReference>
<evidence type="ECO:0000259" key="12">
    <source>
        <dbReference type="PROSITE" id="PS50928"/>
    </source>
</evidence>
<dbReference type="InterPro" id="IPR017871">
    <property type="entry name" value="ABC_transporter-like_CS"/>
</dbReference>
<name>A0A5C4T288_9BACL</name>
<dbReference type="Pfam" id="PF00528">
    <property type="entry name" value="BPD_transp_1"/>
    <property type="match status" value="1"/>
</dbReference>
<dbReference type="GO" id="GO:0005524">
    <property type="term" value="F:ATP binding"/>
    <property type="evidence" value="ECO:0007669"/>
    <property type="project" value="UniProtKB-KW"/>
</dbReference>
<accession>A0A5C4T288</accession>
<evidence type="ECO:0000256" key="10">
    <source>
        <dbReference type="SAM" id="MobiDB-lite"/>
    </source>
</evidence>
<feature type="transmembrane region" description="Helical" evidence="9">
    <location>
        <begin position="101"/>
        <end position="121"/>
    </location>
</feature>
<evidence type="ECO:0000313" key="13">
    <source>
        <dbReference type="EMBL" id="TNJ63218.1"/>
    </source>
</evidence>
<dbReference type="GO" id="GO:0005886">
    <property type="term" value="C:plasma membrane"/>
    <property type="evidence" value="ECO:0007669"/>
    <property type="project" value="UniProtKB-SubCell"/>
</dbReference>
<organism evidence="13 14">
    <name type="scientific">Paenibacillus hemerocallicola</name>
    <dbReference type="NCBI Taxonomy" id="1172614"/>
    <lineage>
        <taxon>Bacteria</taxon>
        <taxon>Bacillati</taxon>
        <taxon>Bacillota</taxon>
        <taxon>Bacilli</taxon>
        <taxon>Bacillales</taxon>
        <taxon>Paenibacillaceae</taxon>
        <taxon>Paenibacillus</taxon>
    </lineage>
</organism>
<dbReference type="PANTHER" id="PTHR43386">
    <property type="entry name" value="OLIGOPEPTIDE TRANSPORT SYSTEM PERMEASE PROTEIN APPC"/>
    <property type="match status" value="1"/>
</dbReference>
<gene>
    <name evidence="13" type="ORF">FE784_26495</name>
</gene>
<sequence>MNGARMAGGIVIVLFVAAAAFGPLLAEFAPFAVDGQRFAGPSLEHWLGTNALGQDVFSGLVHGARTTLFIGLAVATLSTALSGLFGLLAGYSKRLDPVLNAVANMLLVLPSLLLILIVASFSGGGTWQLILTLGLLTWPAYMRLIRASVLSLKEREFVKAAQLFRGGTFYVLRKHLLPFLRPLLRTKFIMSFKQAVAAEAGLAFLGIGDPSLPSWGKMLQQAFSRSETWMTDVWQWTVLPPAFAILLVTVALALLGEKSDRFGSSVPKRTRPAKSGRGFLETAETTVGSQAGTASGVMAAADEPPPPAAVAARGLEVAYGGKTILHPVSFAVETGSVAAIVGESGSGKTTLARALYGLLPDEAVLGEALIGGKRMYGGGSKSAMRRWYDAAFIFQDPRASFNPLMTIGNQMTEAMQLDVPARGKREAAATALREVQLDERLLDRYPHELSGGMLSRALIALALVNKPGVLIADEPTGALDPIVKREILDLLVSKVKEHRMTLLLITHDLRAALRYADCIMVIRDGRLLEDAEKEQWLARQQGQHGQETQLMSRELQLSQ</sequence>
<dbReference type="GO" id="GO:0016887">
    <property type="term" value="F:ATP hydrolysis activity"/>
    <property type="evidence" value="ECO:0007669"/>
    <property type="project" value="InterPro"/>
</dbReference>
<dbReference type="EMBL" id="VDCQ01000046">
    <property type="protein sequence ID" value="TNJ63218.1"/>
    <property type="molecule type" value="Genomic_DNA"/>
</dbReference>
<evidence type="ECO:0000256" key="5">
    <source>
        <dbReference type="ARBA" id="ARBA00022741"/>
    </source>
</evidence>
<feature type="transmembrane region" description="Helical" evidence="9">
    <location>
        <begin position="127"/>
        <end position="145"/>
    </location>
</feature>
<dbReference type="AlphaFoldDB" id="A0A5C4T288"/>
<dbReference type="InterPro" id="IPR000515">
    <property type="entry name" value="MetI-like"/>
</dbReference>
<dbReference type="CDD" id="cd06261">
    <property type="entry name" value="TM_PBP2"/>
    <property type="match status" value="1"/>
</dbReference>
<reference evidence="13 14" key="1">
    <citation type="submission" date="2019-05" db="EMBL/GenBank/DDBJ databases">
        <title>We sequenced the genome of Paenibacillus hemerocallicola KCTC 33185 for further insight into its adaptation and study the phylogeny of Paenibacillus.</title>
        <authorList>
            <person name="Narsing Rao M.P."/>
        </authorList>
    </citation>
    <scope>NUCLEOTIDE SEQUENCE [LARGE SCALE GENOMIC DNA]</scope>
    <source>
        <strain evidence="13 14">KCTC 33185</strain>
    </source>
</reference>
<dbReference type="RefSeq" id="WP_139605272.1">
    <property type="nucleotide sequence ID" value="NZ_VDCQ01000046.1"/>
</dbReference>
<dbReference type="Pfam" id="PF00005">
    <property type="entry name" value="ABC_tran"/>
    <property type="match status" value="1"/>
</dbReference>
<evidence type="ECO:0000256" key="3">
    <source>
        <dbReference type="ARBA" id="ARBA00022475"/>
    </source>
</evidence>
<dbReference type="SUPFAM" id="SSF161098">
    <property type="entry name" value="MetI-like"/>
    <property type="match status" value="1"/>
</dbReference>
<dbReference type="PROSITE" id="PS50928">
    <property type="entry name" value="ABC_TM1"/>
    <property type="match status" value="1"/>
</dbReference>
<evidence type="ECO:0000256" key="6">
    <source>
        <dbReference type="ARBA" id="ARBA00022840"/>
    </source>
</evidence>
<evidence type="ECO:0000256" key="4">
    <source>
        <dbReference type="ARBA" id="ARBA00022692"/>
    </source>
</evidence>
<dbReference type="Gene3D" id="1.10.3720.10">
    <property type="entry name" value="MetI-like"/>
    <property type="match status" value="1"/>
</dbReference>
<comment type="similarity">
    <text evidence="9">Belongs to the binding-protein-dependent transport system permease family.</text>
</comment>
<dbReference type="OrthoDB" id="9783218at2"/>
<feature type="domain" description="ABC transporter" evidence="11">
    <location>
        <begin position="310"/>
        <end position="549"/>
    </location>
</feature>
<dbReference type="InterPro" id="IPR035906">
    <property type="entry name" value="MetI-like_sf"/>
</dbReference>
<dbReference type="PROSITE" id="PS00211">
    <property type="entry name" value="ABC_TRANSPORTER_1"/>
    <property type="match status" value="1"/>
</dbReference>
<dbReference type="PROSITE" id="PS50893">
    <property type="entry name" value="ABC_TRANSPORTER_2"/>
    <property type="match status" value="1"/>
</dbReference>
<feature type="region of interest" description="Disordered" evidence="10">
    <location>
        <begin position="264"/>
        <end position="288"/>
    </location>
</feature>
<dbReference type="InterPro" id="IPR003593">
    <property type="entry name" value="AAA+_ATPase"/>
</dbReference>
<feature type="domain" description="ABC transmembrane type-1" evidence="12">
    <location>
        <begin position="68"/>
        <end position="256"/>
    </location>
</feature>
<evidence type="ECO:0000313" key="14">
    <source>
        <dbReference type="Proteomes" id="UP000307943"/>
    </source>
</evidence>
<comment type="caution">
    <text evidence="13">The sequence shown here is derived from an EMBL/GenBank/DDBJ whole genome shotgun (WGS) entry which is preliminary data.</text>
</comment>
<dbReference type="InterPro" id="IPR003439">
    <property type="entry name" value="ABC_transporter-like_ATP-bd"/>
</dbReference>
<evidence type="ECO:0000259" key="11">
    <source>
        <dbReference type="PROSITE" id="PS50893"/>
    </source>
</evidence>
<dbReference type="GO" id="GO:0055085">
    <property type="term" value="P:transmembrane transport"/>
    <property type="evidence" value="ECO:0007669"/>
    <property type="project" value="InterPro"/>
</dbReference>
<evidence type="ECO:0000256" key="7">
    <source>
        <dbReference type="ARBA" id="ARBA00022989"/>
    </source>
</evidence>
<keyword evidence="14" id="KW-1185">Reference proteome</keyword>
<proteinExistence type="inferred from homology"/>
<dbReference type="InterPro" id="IPR027417">
    <property type="entry name" value="P-loop_NTPase"/>
</dbReference>
<dbReference type="PANTHER" id="PTHR43386:SF1">
    <property type="entry name" value="D,D-DIPEPTIDE TRANSPORT SYSTEM PERMEASE PROTEIN DDPC-RELATED"/>
    <property type="match status" value="1"/>
</dbReference>
<dbReference type="SMART" id="SM00382">
    <property type="entry name" value="AAA"/>
    <property type="match status" value="1"/>
</dbReference>
<evidence type="ECO:0000256" key="2">
    <source>
        <dbReference type="ARBA" id="ARBA00022448"/>
    </source>
</evidence>
<keyword evidence="4 9" id="KW-0812">Transmembrane</keyword>
<keyword evidence="7 9" id="KW-1133">Transmembrane helix</keyword>
<dbReference type="Gene3D" id="3.40.50.300">
    <property type="entry name" value="P-loop containing nucleotide triphosphate hydrolases"/>
    <property type="match status" value="1"/>
</dbReference>
<keyword evidence="2 9" id="KW-0813">Transport</keyword>
<evidence type="ECO:0000256" key="1">
    <source>
        <dbReference type="ARBA" id="ARBA00004651"/>
    </source>
</evidence>
<feature type="transmembrane region" description="Helical" evidence="9">
    <location>
        <begin position="68"/>
        <end position="89"/>
    </location>
</feature>
<keyword evidence="3" id="KW-1003">Cell membrane</keyword>
<evidence type="ECO:0000256" key="8">
    <source>
        <dbReference type="ARBA" id="ARBA00023136"/>
    </source>
</evidence>
<dbReference type="InterPro" id="IPR050366">
    <property type="entry name" value="BP-dependent_transpt_permease"/>
</dbReference>
<feature type="transmembrane region" description="Helical" evidence="9">
    <location>
        <begin position="233"/>
        <end position="255"/>
    </location>
</feature>
<dbReference type="Proteomes" id="UP000307943">
    <property type="component" value="Unassembled WGS sequence"/>
</dbReference>
<comment type="subcellular location">
    <subcellularLocation>
        <location evidence="1 9">Cell membrane</location>
        <topology evidence="1 9">Multi-pass membrane protein</topology>
    </subcellularLocation>
</comment>
<evidence type="ECO:0000256" key="9">
    <source>
        <dbReference type="RuleBase" id="RU363032"/>
    </source>
</evidence>
<keyword evidence="8 9" id="KW-0472">Membrane</keyword>